<reference evidence="1" key="1">
    <citation type="submission" date="2019-10" db="EMBL/GenBank/DDBJ databases">
        <authorList>
            <person name="Ross D.E."/>
            <person name="Gulliver D."/>
        </authorList>
    </citation>
    <scope>NUCLEOTIDE SEQUENCE</scope>
    <source>
        <strain evidence="1">DER-2019</strain>
    </source>
</reference>
<organism evidence="1 2">
    <name type="scientific">Acetobacterium paludosum</name>
    <dbReference type="NCBI Taxonomy" id="52693"/>
    <lineage>
        <taxon>Bacteria</taxon>
        <taxon>Bacillati</taxon>
        <taxon>Bacillota</taxon>
        <taxon>Clostridia</taxon>
        <taxon>Eubacteriales</taxon>
        <taxon>Eubacteriaceae</taxon>
        <taxon>Acetobacterium</taxon>
    </lineage>
</organism>
<dbReference type="Proteomes" id="UP000616595">
    <property type="component" value="Unassembled WGS sequence"/>
</dbReference>
<dbReference type="Gene3D" id="3.40.50.1860">
    <property type="match status" value="1"/>
</dbReference>
<gene>
    <name evidence="1" type="ORF">GH810_03840</name>
</gene>
<proteinExistence type="predicted"/>
<dbReference type="AlphaFoldDB" id="A0A923KRN4"/>
<sequence>MTRIGMIGGFGPESTLDYYRLRPTGLSDRVYETDKKETAGNCTKQSRCKATLNLRSSGWLTT</sequence>
<name>A0A923KRN4_9FIRM</name>
<reference evidence="1" key="2">
    <citation type="submission" date="2020-10" db="EMBL/GenBank/DDBJ databases">
        <title>Comparative genomics of the Acetobacterium genus.</title>
        <authorList>
            <person name="Marshall C."/>
            <person name="May H."/>
            <person name="Norman S."/>
        </authorList>
    </citation>
    <scope>NUCLEOTIDE SEQUENCE</scope>
    <source>
        <strain evidence="1">DER-2019</strain>
    </source>
</reference>
<dbReference type="GO" id="GO:0016855">
    <property type="term" value="F:racemase and epimerase activity, acting on amino acids and derivatives"/>
    <property type="evidence" value="ECO:0007669"/>
    <property type="project" value="InterPro"/>
</dbReference>
<dbReference type="EMBL" id="WJBD01000003">
    <property type="protein sequence ID" value="MBC3887437.1"/>
    <property type="molecule type" value="Genomic_DNA"/>
</dbReference>
<comment type="caution">
    <text evidence="1">The sequence shown here is derived from an EMBL/GenBank/DDBJ whole genome shotgun (WGS) entry which is preliminary data.</text>
</comment>
<keyword evidence="2" id="KW-1185">Reference proteome</keyword>
<dbReference type="RefSeq" id="WP_148565814.1">
    <property type="nucleotide sequence ID" value="NZ_RXYA01000002.1"/>
</dbReference>
<accession>A0A923KRN4</accession>
<dbReference type="OrthoDB" id="9803739at2"/>
<evidence type="ECO:0000313" key="2">
    <source>
        <dbReference type="Proteomes" id="UP000616595"/>
    </source>
</evidence>
<protein>
    <submittedName>
        <fullName evidence="1">Uncharacterized protein</fullName>
    </submittedName>
</protein>
<evidence type="ECO:0000313" key="1">
    <source>
        <dbReference type="EMBL" id="MBC3887437.1"/>
    </source>
</evidence>
<dbReference type="InterPro" id="IPR001920">
    <property type="entry name" value="Asp/Glu_race"/>
</dbReference>